<gene>
    <name evidence="11" type="ORF">FLT43_23200</name>
    <name evidence="10" type="ORF">M5W83_00510</name>
</gene>
<dbReference type="AlphaFoldDB" id="A0AAP9DXI0"/>
<dbReference type="Proteomes" id="UP001209276">
    <property type="component" value="Unassembled WGS sequence"/>
</dbReference>
<accession>A0AAP9DXI0</accession>
<evidence type="ECO:0000256" key="1">
    <source>
        <dbReference type="ARBA" id="ARBA00010982"/>
    </source>
</evidence>
<dbReference type="FunFam" id="3.40.47.10:FF:000010">
    <property type="entry name" value="Acetyl-CoA acetyltransferase (Thiolase)"/>
    <property type="match status" value="1"/>
</dbReference>
<dbReference type="Gene3D" id="3.40.47.10">
    <property type="match status" value="2"/>
</dbReference>
<keyword evidence="13" id="KW-1185">Reference proteome</keyword>
<evidence type="ECO:0000313" key="10">
    <source>
        <dbReference type="EMBL" id="MCY9605660.1"/>
    </source>
</evidence>
<evidence type="ECO:0000256" key="7">
    <source>
        <dbReference type="RuleBase" id="RU003557"/>
    </source>
</evidence>
<dbReference type="EMBL" id="CP041405">
    <property type="protein sequence ID" value="QDM46052.1"/>
    <property type="molecule type" value="Genomic_DNA"/>
</dbReference>
<evidence type="ECO:0000256" key="4">
    <source>
        <dbReference type="ARBA" id="ARBA00023315"/>
    </source>
</evidence>
<dbReference type="PROSITE" id="PS00099">
    <property type="entry name" value="THIOLASE_3"/>
    <property type="match status" value="1"/>
</dbReference>
<feature type="active site" description="Proton acceptor" evidence="6">
    <location>
        <position position="379"/>
    </location>
</feature>
<dbReference type="PROSITE" id="PS00737">
    <property type="entry name" value="THIOLASE_2"/>
    <property type="match status" value="1"/>
</dbReference>
<protein>
    <recommendedName>
        <fullName evidence="2">acetyl-CoA C-acetyltransferase</fullName>
        <ecNumber evidence="2">2.3.1.9</ecNumber>
    </recommendedName>
    <alternativeName>
        <fullName evidence="5">Acetoacetyl-CoA thiolase</fullName>
    </alternativeName>
</protein>
<dbReference type="CDD" id="cd00751">
    <property type="entry name" value="thiolase"/>
    <property type="match status" value="1"/>
</dbReference>
<dbReference type="InterPro" id="IPR020616">
    <property type="entry name" value="Thiolase_N"/>
</dbReference>
<dbReference type="InterPro" id="IPR002155">
    <property type="entry name" value="Thiolase"/>
</dbReference>
<dbReference type="NCBIfam" id="TIGR01930">
    <property type="entry name" value="AcCoA-C-Actrans"/>
    <property type="match status" value="1"/>
</dbReference>
<feature type="active site" description="Proton acceptor" evidence="6">
    <location>
        <position position="349"/>
    </location>
</feature>
<dbReference type="InterPro" id="IPR020615">
    <property type="entry name" value="Thiolase_acyl_enz_int_AS"/>
</dbReference>
<dbReference type="EMBL" id="JAMDMM010000003">
    <property type="protein sequence ID" value="MCY9605660.1"/>
    <property type="molecule type" value="Genomic_DNA"/>
</dbReference>
<dbReference type="EC" id="2.3.1.9" evidence="2"/>
<sequence length="393" mass="40950">MNEVFIASAVRTPIGGLQGGFQDTPATELGAVVMKEACQRAGVASERVDHVYMGQVLQGGIGMNGARQASLQAGIPDRVPATSVNLVCGSGLQAVMLGAQCIRSGDADVIVAGGMENMSQSPYMLKKARQGYRFGHGELVDSVLHDGLTCAITGQPMGWTAERLAERYGLAREQQDAFALQSQQRAQAAMQDGRFQEETVAVSVADRKGSARLIAADEHPRSGLTMEALVRLSPAFITQGTVTAGNSSGINDGAAAVVLCGRKAADTHGIVPVAAIRGYAAVGLEPEWMGLGPVPALRQAIGRAGLRLQDIGLFEINEAFAAQALAVMSELELDPERVNVNGGAIALGHPIGASGARVLVTLIHEMERRHIRYGAAALCVGGGHGVAVVVERS</sequence>
<dbReference type="RefSeq" id="WP_087440848.1">
    <property type="nucleotide sequence ID" value="NZ_CABMNB010000010.1"/>
</dbReference>
<keyword evidence="4 7" id="KW-0012">Acyltransferase</keyword>
<feature type="domain" description="Thiolase C-terminal" evidence="9">
    <location>
        <begin position="272"/>
        <end position="392"/>
    </location>
</feature>
<evidence type="ECO:0000313" key="11">
    <source>
        <dbReference type="EMBL" id="QDM46052.1"/>
    </source>
</evidence>
<dbReference type="InterPro" id="IPR020613">
    <property type="entry name" value="Thiolase_CS"/>
</dbReference>
<dbReference type="PANTHER" id="PTHR18919">
    <property type="entry name" value="ACETYL-COA C-ACYLTRANSFERASE"/>
    <property type="match status" value="1"/>
</dbReference>
<dbReference type="PROSITE" id="PS00098">
    <property type="entry name" value="THIOLASE_1"/>
    <property type="match status" value="1"/>
</dbReference>
<dbReference type="Pfam" id="PF02803">
    <property type="entry name" value="Thiolase_C"/>
    <property type="match status" value="1"/>
</dbReference>
<dbReference type="Proteomes" id="UP000315377">
    <property type="component" value="Chromosome"/>
</dbReference>
<dbReference type="Pfam" id="PF00108">
    <property type="entry name" value="Thiolase_N"/>
    <property type="match status" value="1"/>
</dbReference>
<evidence type="ECO:0000256" key="2">
    <source>
        <dbReference type="ARBA" id="ARBA00012705"/>
    </source>
</evidence>
<reference evidence="11 12" key="1">
    <citation type="submission" date="2019-07" db="EMBL/GenBank/DDBJ databases">
        <title>Paenibacillus thiaminolyticus NRRL B-4156.</title>
        <authorList>
            <person name="Hehnly C."/>
            <person name="Zhang L."/>
        </authorList>
    </citation>
    <scope>NUCLEOTIDE SEQUENCE [LARGE SCALE GENOMIC DNA]</scope>
    <source>
        <strain evidence="11 12">NRRL B-4156</strain>
    </source>
</reference>
<proteinExistence type="inferred from homology"/>
<dbReference type="InterPro" id="IPR020610">
    <property type="entry name" value="Thiolase_AS"/>
</dbReference>
<dbReference type="InterPro" id="IPR020617">
    <property type="entry name" value="Thiolase_C"/>
</dbReference>
<dbReference type="PANTHER" id="PTHR18919:SF107">
    <property type="entry name" value="ACETYL-COA ACETYLTRANSFERASE, CYTOSOLIC"/>
    <property type="match status" value="1"/>
</dbReference>
<evidence type="ECO:0000256" key="6">
    <source>
        <dbReference type="PIRSR" id="PIRSR000429-1"/>
    </source>
</evidence>
<dbReference type="PIRSF" id="PIRSF000429">
    <property type="entry name" value="Ac-CoA_Ac_transf"/>
    <property type="match status" value="1"/>
</dbReference>
<evidence type="ECO:0000259" key="8">
    <source>
        <dbReference type="Pfam" id="PF00108"/>
    </source>
</evidence>
<organism evidence="11 12">
    <name type="scientific">Paenibacillus thiaminolyticus</name>
    <name type="common">Bacillus thiaminolyticus</name>
    <dbReference type="NCBI Taxonomy" id="49283"/>
    <lineage>
        <taxon>Bacteria</taxon>
        <taxon>Bacillati</taxon>
        <taxon>Bacillota</taxon>
        <taxon>Bacilli</taxon>
        <taxon>Bacillales</taxon>
        <taxon>Paenibacillaceae</taxon>
        <taxon>Paenibacillus</taxon>
    </lineage>
</organism>
<dbReference type="GeneID" id="76998870"/>
<dbReference type="SUPFAM" id="SSF53901">
    <property type="entry name" value="Thiolase-like"/>
    <property type="match status" value="2"/>
</dbReference>
<evidence type="ECO:0000256" key="3">
    <source>
        <dbReference type="ARBA" id="ARBA00022679"/>
    </source>
</evidence>
<reference evidence="10 13" key="2">
    <citation type="submission" date="2022-05" db="EMBL/GenBank/DDBJ databases">
        <title>Genome Sequencing of Bee-Associated Microbes.</title>
        <authorList>
            <person name="Dunlap C."/>
        </authorList>
    </citation>
    <scope>NUCLEOTIDE SEQUENCE [LARGE SCALE GENOMIC DNA]</scope>
    <source>
        <strain evidence="10 13">NRRL B-14613</strain>
    </source>
</reference>
<evidence type="ECO:0000256" key="5">
    <source>
        <dbReference type="ARBA" id="ARBA00030755"/>
    </source>
</evidence>
<keyword evidence="3 7" id="KW-0808">Transferase</keyword>
<dbReference type="InterPro" id="IPR016039">
    <property type="entry name" value="Thiolase-like"/>
</dbReference>
<comment type="similarity">
    <text evidence="1 7">Belongs to the thiolase-like superfamily. Thiolase family.</text>
</comment>
<dbReference type="GO" id="GO:0003985">
    <property type="term" value="F:acetyl-CoA C-acetyltransferase activity"/>
    <property type="evidence" value="ECO:0007669"/>
    <property type="project" value="UniProtKB-EC"/>
</dbReference>
<evidence type="ECO:0000313" key="12">
    <source>
        <dbReference type="Proteomes" id="UP000315377"/>
    </source>
</evidence>
<name>A0AAP9DXI0_PANTH</name>
<evidence type="ECO:0000259" key="9">
    <source>
        <dbReference type="Pfam" id="PF02803"/>
    </source>
</evidence>
<feature type="domain" description="Thiolase N-terminal" evidence="8">
    <location>
        <begin position="4"/>
        <end position="261"/>
    </location>
</feature>
<evidence type="ECO:0000313" key="13">
    <source>
        <dbReference type="Proteomes" id="UP001209276"/>
    </source>
</evidence>
<feature type="active site" description="Acyl-thioester intermediate" evidence="6">
    <location>
        <position position="88"/>
    </location>
</feature>